<keyword evidence="3" id="KW-1185">Reference proteome</keyword>
<evidence type="ECO:0000256" key="1">
    <source>
        <dbReference type="SAM" id="MobiDB-lite"/>
    </source>
</evidence>
<name>A0A7J8NDW1_9ROSI</name>
<protein>
    <submittedName>
        <fullName evidence="2">Uncharacterized protein</fullName>
    </submittedName>
</protein>
<accession>A0A7J8NDW1</accession>
<sequence length="187" mass="21298">MSKKVVGQSEPMETRGRARKASRLRGLLSALEDRVVTLKDSMRDVNERIDDVDDRLIDGLQTMNEQSRDFETIATTMALSTRIEDLEGELALCRTAVGKRVSSATLSNEDVSKPKEFMRTRSVCDVDNFLWKMENYFRAKGITNDAVKLYPEFVEEKAQAKLQWIIQQGTEMEQRGVQKLSEAMTVV</sequence>
<comment type="caution">
    <text evidence="2">The sequence shown here is derived from an EMBL/GenBank/DDBJ whole genome shotgun (WGS) entry which is preliminary data.</text>
</comment>
<dbReference type="AlphaFoldDB" id="A0A7J8NDW1"/>
<evidence type="ECO:0000313" key="2">
    <source>
        <dbReference type="EMBL" id="MBA0575050.1"/>
    </source>
</evidence>
<organism evidence="2 3">
    <name type="scientific">Gossypium lobatum</name>
    <dbReference type="NCBI Taxonomy" id="34289"/>
    <lineage>
        <taxon>Eukaryota</taxon>
        <taxon>Viridiplantae</taxon>
        <taxon>Streptophyta</taxon>
        <taxon>Embryophyta</taxon>
        <taxon>Tracheophyta</taxon>
        <taxon>Spermatophyta</taxon>
        <taxon>Magnoliopsida</taxon>
        <taxon>eudicotyledons</taxon>
        <taxon>Gunneridae</taxon>
        <taxon>Pentapetalae</taxon>
        <taxon>rosids</taxon>
        <taxon>malvids</taxon>
        <taxon>Malvales</taxon>
        <taxon>Malvaceae</taxon>
        <taxon>Malvoideae</taxon>
        <taxon>Gossypium</taxon>
    </lineage>
</organism>
<feature type="non-terminal residue" evidence="2">
    <location>
        <position position="187"/>
    </location>
</feature>
<gene>
    <name evidence="2" type="ORF">Golob_025020</name>
</gene>
<proteinExistence type="predicted"/>
<reference evidence="2 3" key="1">
    <citation type="journal article" date="2019" name="Genome Biol. Evol.">
        <title>Insights into the evolution of the New World diploid cottons (Gossypium, subgenus Houzingenia) based on genome sequencing.</title>
        <authorList>
            <person name="Grover C.E."/>
            <person name="Arick M.A. 2nd"/>
            <person name="Thrash A."/>
            <person name="Conover J.L."/>
            <person name="Sanders W.S."/>
            <person name="Peterson D.G."/>
            <person name="Frelichowski J.E."/>
            <person name="Scheffler J.A."/>
            <person name="Scheffler B.E."/>
            <person name="Wendel J.F."/>
        </authorList>
    </citation>
    <scope>NUCLEOTIDE SEQUENCE [LARGE SCALE GENOMIC DNA]</scope>
    <source>
        <strain evidence="2">157</strain>
        <tissue evidence="2">Leaf</tissue>
    </source>
</reference>
<evidence type="ECO:0000313" key="3">
    <source>
        <dbReference type="Proteomes" id="UP000593572"/>
    </source>
</evidence>
<dbReference type="EMBL" id="JABEZX010079190">
    <property type="protein sequence ID" value="MBA0575050.1"/>
    <property type="molecule type" value="Genomic_DNA"/>
</dbReference>
<feature type="region of interest" description="Disordered" evidence="1">
    <location>
        <begin position="1"/>
        <end position="21"/>
    </location>
</feature>
<dbReference type="Proteomes" id="UP000593572">
    <property type="component" value="Unassembled WGS sequence"/>
</dbReference>